<dbReference type="EMBL" id="JBJQND010000007">
    <property type="protein sequence ID" value="KAL3872432.1"/>
    <property type="molecule type" value="Genomic_DNA"/>
</dbReference>
<protein>
    <submittedName>
        <fullName evidence="1">Uncharacterized protein</fullName>
    </submittedName>
</protein>
<sequence length="137" mass="15457">MSHFKVSDFLNTVVEKQTLILYHAEGCQTLDFGDAKSLPRQTEVLTSLKVLGVDINTIYGLQYGGRNKYTLYPLGKNSILDMTEVTICGLKVAVRSADPIIRNIEPRTMDVFVSGVPLEMDNNVIIDKLRRKYNITF</sequence>
<keyword evidence="3" id="KW-1185">Reference proteome</keyword>
<name>A0ABD3WES4_SINWO</name>
<evidence type="ECO:0000313" key="3">
    <source>
        <dbReference type="Proteomes" id="UP001634394"/>
    </source>
</evidence>
<reference evidence="1 3" key="1">
    <citation type="submission" date="2024-11" db="EMBL/GenBank/DDBJ databases">
        <title>Chromosome-level genome assembly of the freshwater bivalve Anodonta woodiana.</title>
        <authorList>
            <person name="Chen X."/>
        </authorList>
    </citation>
    <scope>NUCLEOTIDE SEQUENCE [LARGE SCALE GENOMIC DNA]</scope>
    <source>
        <strain evidence="1">MN2024</strain>
        <tissue evidence="1">Gills</tissue>
    </source>
</reference>
<evidence type="ECO:0000313" key="2">
    <source>
        <dbReference type="EMBL" id="KAL3872504.1"/>
    </source>
</evidence>
<evidence type="ECO:0000313" key="1">
    <source>
        <dbReference type="EMBL" id="KAL3872432.1"/>
    </source>
</evidence>
<dbReference type="EMBL" id="JBJQND010000007">
    <property type="protein sequence ID" value="KAL3872504.1"/>
    <property type="molecule type" value="Genomic_DNA"/>
</dbReference>
<comment type="caution">
    <text evidence="1">The sequence shown here is derived from an EMBL/GenBank/DDBJ whole genome shotgun (WGS) entry which is preliminary data.</text>
</comment>
<accession>A0ABD3WES4</accession>
<gene>
    <name evidence="1" type="ORF">ACJMK2_040359</name>
    <name evidence="2" type="ORF">ACJMK2_040424</name>
</gene>
<dbReference type="Proteomes" id="UP001634394">
    <property type="component" value="Unassembled WGS sequence"/>
</dbReference>
<dbReference type="AlphaFoldDB" id="A0ABD3WES4"/>
<proteinExistence type="predicted"/>
<organism evidence="1 3">
    <name type="scientific">Sinanodonta woodiana</name>
    <name type="common">Chinese pond mussel</name>
    <name type="synonym">Anodonta woodiana</name>
    <dbReference type="NCBI Taxonomy" id="1069815"/>
    <lineage>
        <taxon>Eukaryota</taxon>
        <taxon>Metazoa</taxon>
        <taxon>Spiralia</taxon>
        <taxon>Lophotrochozoa</taxon>
        <taxon>Mollusca</taxon>
        <taxon>Bivalvia</taxon>
        <taxon>Autobranchia</taxon>
        <taxon>Heteroconchia</taxon>
        <taxon>Palaeoheterodonta</taxon>
        <taxon>Unionida</taxon>
        <taxon>Unionoidea</taxon>
        <taxon>Unionidae</taxon>
        <taxon>Unioninae</taxon>
        <taxon>Sinanodonta</taxon>
    </lineage>
</organism>